<name>A0ABR1Y3J3_9PEZI</name>
<feature type="compositionally biased region" description="Polar residues" evidence="3">
    <location>
        <begin position="454"/>
        <end position="465"/>
    </location>
</feature>
<feature type="compositionally biased region" description="Polar residues" evidence="3">
    <location>
        <begin position="86"/>
        <end position="106"/>
    </location>
</feature>
<dbReference type="SUPFAM" id="SSF47459">
    <property type="entry name" value="HLH, helix-loop-helix DNA-binding domain"/>
    <property type="match status" value="1"/>
</dbReference>
<accession>A0ABR1Y3J3</accession>
<evidence type="ECO:0000256" key="3">
    <source>
        <dbReference type="SAM" id="MobiDB-lite"/>
    </source>
</evidence>
<feature type="compositionally biased region" description="Low complexity" evidence="3">
    <location>
        <begin position="433"/>
        <end position="445"/>
    </location>
</feature>
<evidence type="ECO:0000259" key="4">
    <source>
        <dbReference type="PROSITE" id="PS50888"/>
    </source>
</evidence>
<protein>
    <recommendedName>
        <fullName evidence="4">BHLH domain-containing protein</fullName>
    </recommendedName>
</protein>
<proteinExistence type="predicted"/>
<feature type="domain" description="BHLH" evidence="4">
    <location>
        <begin position="311"/>
        <end position="362"/>
    </location>
</feature>
<dbReference type="Gene3D" id="4.10.280.10">
    <property type="entry name" value="Helix-loop-helix DNA-binding domain"/>
    <property type="match status" value="1"/>
</dbReference>
<sequence>MSQAHALPSIASLTNALPHDHHPMPHRHQSDARDSGNWSISQTQSKHSSGVSNTAGLQLQTILNAEDSPSRNSIPETPHSVRHLSQAPTSLPSFNHTFENRQSLDASSSHLESRRSSVDSRMNAGMSHLAISPSSPYESQNASRVSLVSTLQQQRGITNDQRPNGGPPPLSPLGPRTSLRANQPPRRAPVINPNPRSVSGMPDPMAAAPTKGFPWAFPDQAEPDDRRGSSSGDSSIERSTRSIPSRQNSFATSINSSIYNVDAQLPPGQKRFDDEIPHTHHHSMQHRNVTSLQAEHPPSSAGAGNYSRTPELRVSHKMAERKRRSEMKTLFDELNGILPSSAGSKSSKWEVLTKSIDYIKSLQRNYDRLQADNTRMRQESAAVSMNGRSEEIARENAELKHELHAAWAQLRQMDPNHPHVYGPMTNFLAQQNNQAPAQNGPGQQNVLPPLQQHPVGSQWTNGTPAQQTTAMQGVEFAGGRAYNHR</sequence>
<evidence type="ECO:0000313" key="6">
    <source>
        <dbReference type="Proteomes" id="UP001456524"/>
    </source>
</evidence>
<comment type="caution">
    <text evidence="5">The sequence shown here is derived from an EMBL/GenBank/DDBJ whole genome shotgun (WGS) entry which is preliminary data.</text>
</comment>
<evidence type="ECO:0000256" key="1">
    <source>
        <dbReference type="ARBA" id="ARBA00023125"/>
    </source>
</evidence>
<feature type="compositionally biased region" description="Basic and acidic residues" evidence="3">
    <location>
        <begin position="18"/>
        <end position="34"/>
    </location>
</feature>
<feature type="compositionally biased region" description="Polar residues" evidence="3">
    <location>
        <begin position="132"/>
        <end position="161"/>
    </location>
</feature>
<evidence type="ECO:0000256" key="2">
    <source>
        <dbReference type="ARBA" id="ARBA00023242"/>
    </source>
</evidence>
<dbReference type="PROSITE" id="PS50888">
    <property type="entry name" value="BHLH"/>
    <property type="match status" value="1"/>
</dbReference>
<feature type="region of interest" description="Disordered" evidence="3">
    <location>
        <begin position="66"/>
        <end position="249"/>
    </location>
</feature>
<dbReference type="PANTHER" id="PTHR10328:SF15">
    <property type="entry name" value="BHLH TRANSCRIPTION FACTOR"/>
    <property type="match status" value="1"/>
</dbReference>
<gene>
    <name evidence="5" type="ORF">IWX90DRAFT_119519</name>
</gene>
<feature type="region of interest" description="Disordered" evidence="3">
    <location>
        <begin position="433"/>
        <end position="465"/>
    </location>
</feature>
<dbReference type="InterPro" id="IPR011598">
    <property type="entry name" value="bHLH_dom"/>
</dbReference>
<dbReference type="SMART" id="SM00353">
    <property type="entry name" value="HLH"/>
    <property type="match status" value="1"/>
</dbReference>
<organism evidence="5 6">
    <name type="scientific">Phyllosticta citrichinensis</name>
    <dbReference type="NCBI Taxonomy" id="1130410"/>
    <lineage>
        <taxon>Eukaryota</taxon>
        <taxon>Fungi</taxon>
        <taxon>Dikarya</taxon>
        <taxon>Ascomycota</taxon>
        <taxon>Pezizomycotina</taxon>
        <taxon>Dothideomycetes</taxon>
        <taxon>Dothideomycetes incertae sedis</taxon>
        <taxon>Botryosphaeriales</taxon>
        <taxon>Phyllostictaceae</taxon>
        <taxon>Phyllosticta</taxon>
    </lineage>
</organism>
<feature type="compositionally biased region" description="Polar residues" evidence="3">
    <location>
        <begin position="36"/>
        <end position="53"/>
    </location>
</feature>
<evidence type="ECO:0000313" key="5">
    <source>
        <dbReference type="EMBL" id="KAK8175730.1"/>
    </source>
</evidence>
<dbReference type="InterPro" id="IPR036638">
    <property type="entry name" value="HLH_DNA-bd_sf"/>
</dbReference>
<dbReference type="PANTHER" id="PTHR10328">
    <property type="entry name" value="PROTEIN MAX MYC-ASSOCIATED FACTOR X"/>
    <property type="match status" value="1"/>
</dbReference>
<keyword evidence="1" id="KW-0238">DNA-binding</keyword>
<feature type="region of interest" description="Disordered" evidence="3">
    <location>
        <begin position="15"/>
        <end position="53"/>
    </location>
</feature>
<dbReference type="Pfam" id="PF00010">
    <property type="entry name" value="HLH"/>
    <property type="match status" value="1"/>
</dbReference>
<feature type="region of interest" description="Disordered" evidence="3">
    <location>
        <begin position="261"/>
        <end position="320"/>
    </location>
</feature>
<reference evidence="5 6" key="1">
    <citation type="journal article" date="2022" name="G3 (Bethesda)">
        <title>Enemy or ally: a genomic approach to elucidate the lifestyle of Phyllosticta citrichinaensis.</title>
        <authorList>
            <person name="Buijs V.A."/>
            <person name="Groenewald J.Z."/>
            <person name="Haridas S."/>
            <person name="LaButti K.M."/>
            <person name="Lipzen A."/>
            <person name="Martin F.M."/>
            <person name="Barry K."/>
            <person name="Grigoriev I.V."/>
            <person name="Crous P.W."/>
            <person name="Seidl M.F."/>
        </authorList>
    </citation>
    <scope>NUCLEOTIDE SEQUENCE [LARGE SCALE GENOMIC DNA]</scope>
    <source>
        <strain evidence="5 6">CBS 129764</strain>
    </source>
</reference>
<dbReference type="EMBL" id="JBBWUH010000002">
    <property type="protein sequence ID" value="KAK8175730.1"/>
    <property type="molecule type" value="Genomic_DNA"/>
</dbReference>
<dbReference type="Proteomes" id="UP001456524">
    <property type="component" value="Unassembled WGS sequence"/>
</dbReference>
<keyword evidence="2" id="KW-0539">Nucleus</keyword>
<keyword evidence="6" id="KW-1185">Reference proteome</keyword>